<reference evidence="2" key="1">
    <citation type="submission" date="2021-01" db="EMBL/GenBank/DDBJ databases">
        <title>Ramlibacter sp. strain AW1 16S ribosomal RNA gene Genome sequencing and assembly.</title>
        <authorList>
            <person name="Kang M."/>
        </authorList>
    </citation>
    <scope>NUCLEOTIDE SEQUENCE</scope>
    <source>
        <strain evidence="2">AW1</strain>
    </source>
</reference>
<keyword evidence="1" id="KW-0812">Transmembrane</keyword>
<dbReference type="AlphaFoldDB" id="A0A937D4A9"/>
<gene>
    <name evidence="2" type="ORF">JI739_14420</name>
</gene>
<dbReference type="RefSeq" id="WP_201684625.1">
    <property type="nucleotide sequence ID" value="NZ_JAEQNA010000005.1"/>
</dbReference>
<evidence type="ECO:0000313" key="3">
    <source>
        <dbReference type="Proteomes" id="UP000613011"/>
    </source>
</evidence>
<comment type="caution">
    <text evidence="2">The sequence shown here is derived from an EMBL/GenBank/DDBJ whole genome shotgun (WGS) entry which is preliminary data.</text>
</comment>
<keyword evidence="1" id="KW-0472">Membrane</keyword>
<dbReference type="Proteomes" id="UP000613011">
    <property type="component" value="Unassembled WGS sequence"/>
</dbReference>
<evidence type="ECO:0000313" key="2">
    <source>
        <dbReference type="EMBL" id="MBL0421550.1"/>
    </source>
</evidence>
<keyword evidence="1" id="KW-1133">Transmembrane helix</keyword>
<name>A0A937D4A9_9BURK</name>
<feature type="transmembrane region" description="Helical" evidence="1">
    <location>
        <begin position="64"/>
        <end position="87"/>
    </location>
</feature>
<feature type="transmembrane region" description="Helical" evidence="1">
    <location>
        <begin position="6"/>
        <end position="25"/>
    </location>
</feature>
<accession>A0A937D4A9</accession>
<protein>
    <submittedName>
        <fullName evidence="2">Uncharacterized protein</fullName>
    </submittedName>
</protein>
<proteinExistence type="predicted"/>
<dbReference type="EMBL" id="JAEQNA010000005">
    <property type="protein sequence ID" value="MBL0421550.1"/>
    <property type="molecule type" value="Genomic_DNA"/>
</dbReference>
<organism evidence="2 3">
    <name type="scientific">Ramlibacter aurantiacus</name>
    <dbReference type="NCBI Taxonomy" id="2801330"/>
    <lineage>
        <taxon>Bacteria</taxon>
        <taxon>Pseudomonadati</taxon>
        <taxon>Pseudomonadota</taxon>
        <taxon>Betaproteobacteria</taxon>
        <taxon>Burkholderiales</taxon>
        <taxon>Comamonadaceae</taxon>
        <taxon>Ramlibacter</taxon>
    </lineage>
</organism>
<keyword evidence="3" id="KW-1185">Reference proteome</keyword>
<evidence type="ECO:0000256" key="1">
    <source>
        <dbReference type="SAM" id="Phobius"/>
    </source>
</evidence>
<sequence>MEFAIWSTLVGVLLILMALSATVLARSPLSTALLDLLVGVAVGPIGFGLTLSRRLSDRSWLLPLRPAVSSMVITVASVGMLVICQALPPPSRRGAMRICSNGTQPLARRPALTRIVLQEQVSGSDITIEKGSGMRKVSHFCEHGDGIGAR</sequence>
<feature type="transmembrane region" description="Helical" evidence="1">
    <location>
        <begin position="32"/>
        <end position="52"/>
    </location>
</feature>